<comment type="subcellular location">
    <subcellularLocation>
        <location evidence="1">Membrane</location>
        <topology evidence="1">Multi-pass membrane protein</topology>
    </subcellularLocation>
</comment>
<proteinExistence type="predicted"/>
<dbReference type="InterPro" id="IPR000620">
    <property type="entry name" value="EamA_dom"/>
</dbReference>
<keyword evidence="4 5" id="KW-0472">Membrane</keyword>
<evidence type="ECO:0000256" key="4">
    <source>
        <dbReference type="ARBA" id="ARBA00023136"/>
    </source>
</evidence>
<comment type="caution">
    <text evidence="7">The sequence shown here is derived from an EMBL/GenBank/DDBJ whole genome shotgun (WGS) entry which is preliminary data.</text>
</comment>
<protein>
    <submittedName>
        <fullName evidence="7">DMT family transporter</fullName>
    </submittedName>
</protein>
<evidence type="ECO:0000259" key="6">
    <source>
        <dbReference type="Pfam" id="PF00892"/>
    </source>
</evidence>
<dbReference type="InterPro" id="IPR050638">
    <property type="entry name" value="AA-Vitamin_Transporters"/>
</dbReference>
<feature type="transmembrane region" description="Helical" evidence="5">
    <location>
        <begin position="72"/>
        <end position="93"/>
    </location>
</feature>
<feature type="transmembrane region" description="Helical" evidence="5">
    <location>
        <begin position="189"/>
        <end position="209"/>
    </location>
</feature>
<gene>
    <name evidence="7" type="ORF">KJP28_03245</name>
</gene>
<feature type="domain" description="EamA" evidence="6">
    <location>
        <begin position="12"/>
        <end position="145"/>
    </location>
</feature>
<evidence type="ECO:0000256" key="3">
    <source>
        <dbReference type="ARBA" id="ARBA00022989"/>
    </source>
</evidence>
<name>A0ABS6SZI1_9RHOB</name>
<feature type="transmembrane region" description="Helical" evidence="5">
    <location>
        <begin position="99"/>
        <end position="119"/>
    </location>
</feature>
<feature type="transmembrane region" description="Helical" evidence="5">
    <location>
        <begin position="253"/>
        <end position="271"/>
    </location>
</feature>
<reference evidence="7 8" key="1">
    <citation type="submission" date="2021-05" db="EMBL/GenBank/DDBJ databases">
        <title>Culturable bacteria isolated from Daya Bay.</title>
        <authorList>
            <person name="Zheng W."/>
            <person name="Yu S."/>
            <person name="Huang Y."/>
        </authorList>
    </citation>
    <scope>NUCLEOTIDE SEQUENCE [LARGE SCALE GENOMIC DNA]</scope>
    <source>
        <strain evidence="7 8">DP4N28-5</strain>
    </source>
</reference>
<dbReference type="PANTHER" id="PTHR32322:SF2">
    <property type="entry name" value="EAMA DOMAIN-CONTAINING PROTEIN"/>
    <property type="match status" value="1"/>
</dbReference>
<feature type="transmembrane region" description="Helical" evidence="5">
    <location>
        <begin position="163"/>
        <end position="182"/>
    </location>
</feature>
<dbReference type="EMBL" id="JAHUZE010000001">
    <property type="protein sequence ID" value="MBV7377928.1"/>
    <property type="molecule type" value="Genomic_DNA"/>
</dbReference>
<dbReference type="RefSeq" id="WP_218390791.1">
    <property type="nucleotide sequence ID" value="NZ_JAHUZE010000001.1"/>
</dbReference>
<dbReference type="Proteomes" id="UP000756530">
    <property type="component" value="Unassembled WGS sequence"/>
</dbReference>
<organism evidence="7 8">
    <name type="scientific">Maritimibacter dapengensis</name>
    <dbReference type="NCBI Taxonomy" id="2836868"/>
    <lineage>
        <taxon>Bacteria</taxon>
        <taxon>Pseudomonadati</taxon>
        <taxon>Pseudomonadota</taxon>
        <taxon>Alphaproteobacteria</taxon>
        <taxon>Rhodobacterales</taxon>
        <taxon>Roseobacteraceae</taxon>
        <taxon>Maritimibacter</taxon>
    </lineage>
</organism>
<feature type="transmembrane region" description="Helical" evidence="5">
    <location>
        <begin position="221"/>
        <end position="241"/>
    </location>
</feature>
<dbReference type="Pfam" id="PF00892">
    <property type="entry name" value="EamA"/>
    <property type="match status" value="2"/>
</dbReference>
<feature type="transmembrane region" description="Helical" evidence="5">
    <location>
        <begin position="12"/>
        <end position="31"/>
    </location>
</feature>
<keyword evidence="2 5" id="KW-0812">Transmembrane</keyword>
<accession>A0ABS6SZI1</accession>
<feature type="transmembrane region" description="Helical" evidence="5">
    <location>
        <begin position="277"/>
        <end position="297"/>
    </location>
</feature>
<evidence type="ECO:0000256" key="1">
    <source>
        <dbReference type="ARBA" id="ARBA00004141"/>
    </source>
</evidence>
<evidence type="ECO:0000256" key="2">
    <source>
        <dbReference type="ARBA" id="ARBA00022692"/>
    </source>
</evidence>
<evidence type="ECO:0000313" key="7">
    <source>
        <dbReference type="EMBL" id="MBV7377928.1"/>
    </source>
</evidence>
<feature type="domain" description="EamA" evidence="6">
    <location>
        <begin position="160"/>
        <end position="291"/>
    </location>
</feature>
<feature type="transmembrane region" description="Helical" evidence="5">
    <location>
        <begin position="131"/>
        <end position="151"/>
    </location>
</feature>
<evidence type="ECO:0000256" key="5">
    <source>
        <dbReference type="SAM" id="Phobius"/>
    </source>
</evidence>
<evidence type="ECO:0000313" key="8">
    <source>
        <dbReference type="Proteomes" id="UP000756530"/>
    </source>
</evidence>
<feature type="transmembrane region" description="Helical" evidence="5">
    <location>
        <begin position="37"/>
        <end position="60"/>
    </location>
</feature>
<keyword evidence="8" id="KW-1185">Reference proteome</keyword>
<sequence>MSRQITWKSWGMLVTLGLVWGSTFLVIEIALRGMTPAWVAAARVIFAALLMTLIWGARGWALFHQRPTRRDAIRLVIVALLSSTIPFTLLAWGQQSVTSAYAGVTMATVIFMVLPLAHFTVPGERMRLRAFVGFLIGFVGVVLLVGGQVFSSTGAEFETLGRLAVLGTAACYAVGSVMMRWLPPVDAIGLASILMIVGAVAILPLAFALDGPPPMPDAKTFVALAALGLIPTAGANFLRVVLIRSAGPTFMGLVNYIVPVISTVLGAWILGETLPSTLLVALAIILVGMAISQWEALTRVVSRLRS</sequence>
<keyword evidence="3 5" id="KW-1133">Transmembrane helix</keyword>
<dbReference type="PANTHER" id="PTHR32322">
    <property type="entry name" value="INNER MEMBRANE TRANSPORTER"/>
    <property type="match status" value="1"/>
</dbReference>